<protein>
    <recommendedName>
        <fullName evidence="4">Lipoprotein</fullName>
    </recommendedName>
</protein>
<evidence type="ECO:0000256" key="1">
    <source>
        <dbReference type="SAM" id="SignalP"/>
    </source>
</evidence>
<dbReference type="RefSeq" id="WP_276093958.1">
    <property type="nucleotide sequence ID" value="NZ_JARJBC010000008.1"/>
</dbReference>
<keyword evidence="3" id="KW-1185">Reference proteome</keyword>
<reference evidence="2 3" key="1">
    <citation type="submission" date="2023-03" db="EMBL/GenBank/DDBJ databases">
        <title>Draft genome sequence of Streptomyces sp. RB6PN23 isolated from peat swamp forest in Thailand.</title>
        <authorList>
            <person name="Klaysubun C."/>
            <person name="Duangmal K."/>
        </authorList>
    </citation>
    <scope>NUCLEOTIDE SEQUENCE [LARGE SCALE GENOMIC DNA]</scope>
    <source>
        <strain evidence="2 3">RB6PN23</strain>
    </source>
</reference>
<sequence>MGSAAGPLRTCAYLSAMAASSACAAFFEHGAHTDGPHPPALFMAGGAVPLATAAPLARALPKTAPGTGRR</sequence>
<feature type="signal peptide" evidence="1">
    <location>
        <begin position="1"/>
        <end position="24"/>
    </location>
</feature>
<gene>
    <name evidence="2" type="ORF">P3G67_15150</name>
</gene>
<name>A0ABT5ZLI2_9ACTN</name>
<evidence type="ECO:0008006" key="4">
    <source>
        <dbReference type="Google" id="ProtNLM"/>
    </source>
</evidence>
<dbReference type="EMBL" id="JARJBC010000008">
    <property type="protein sequence ID" value="MDF3290561.1"/>
    <property type="molecule type" value="Genomic_DNA"/>
</dbReference>
<feature type="chain" id="PRO_5046351129" description="Lipoprotein" evidence="1">
    <location>
        <begin position="25"/>
        <end position="70"/>
    </location>
</feature>
<keyword evidence="1" id="KW-0732">Signal</keyword>
<evidence type="ECO:0000313" key="3">
    <source>
        <dbReference type="Proteomes" id="UP001216579"/>
    </source>
</evidence>
<comment type="caution">
    <text evidence="2">The sequence shown here is derived from an EMBL/GenBank/DDBJ whole genome shotgun (WGS) entry which is preliminary data.</text>
</comment>
<dbReference type="Proteomes" id="UP001216579">
    <property type="component" value="Unassembled WGS sequence"/>
</dbReference>
<organism evidence="2 3">
    <name type="scientific">Streptomyces silvisoli</name>
    <dbReference type="NCBI Taxonomy" id="3034235"/>
    <lineage>
        <taxon>Bacteria</taxon>
        <taxon>Bacillati</taxon>
        <taxon>Actinomycetota</taxon>
        <taxon>Actinomycetes</taxon>
        <taxon>Kitasatosporales</taxon>
        <taxon>Streptomycetaceae</taxon>
        <taxon>Streptomyces</taxon>
    </lineage>
</organism>
<proteinExistence type="predicted"/>
<evidence type="ECO:0000313" key="2">
    <source>
        <dbReference type="EMBL" id="MDF3290561.1"/>
    </source>
</evidence>
<accession>A0ABT5ZLI2</accession>